<dbReference type="Gene3D" id="3.40.50.360">
    <property type="match status" value="1"/>
</dbReference>
<reference evidence="2" key="1">
    <citation type="journal article" date="2014" name="Int. J. Syst. Evol. Microbiol.">
        <title>Complete genome sequence of Corynebacterium casei LMG S-19264T (=DSM 44701T), isolated from a smear-ripened cheese.</title>
        <authorList>
            <consortium name="US DOE Joint Genome Institute (JGI-PGF)"/>
            <person name="Walter F."/>
            <person name="Albersmeier A."/>
            <person name="Kalinowski J."/>
            <person name="Ruckert C."/>
        </authorList>
    </citation>
    <scope>NUCLEOTIDE SEQUENCE</scope>
    <source>
        <strain evidence="2">CGMCC 1.15085</strain>
    </source>
</reference>
<evidence type="ECO:0000313" key="2">
    <source>
        <dbReference type="EMBL" id="GGB45988.1"/>
    </source>
</evidence>
<proteinExistence type="predicted"/>
<dbReference type="InterPro" id="IPR029039">
    <property type="entry name" value="Flavoprotein-like_sf"/>
</dbReference>
<dbReference type="EMBL" id="BMHI01000007">
    <property type="protein sequence ID" value="GGB45988.1"/>
    <property type="molecule type" value="Genomic_DNA"/>
</dbReference>
<dbReference type="GO" id="GO:0016491">
    <property type="term" value="F:oxidoreductase activity"/>
    <property type="evidence" value="ECO:0007669"/>
    <property type="project" value="InterPro"/>
</dbReference>
<dbReference type="AlphaFoldDB" id="A0A916X161"/>
<dbReference type="Proteomes" id="UP000636793">
    <property type="component" value="Unassembled WGS sequence"/>
</dbReference>
<dbReference type="PANTHER" id="PTHR30543:SF21">
    <property type="entry name" value="NAD(P)H-DEPENDENT FMN REDUCTASE LOT6"/>
    <property type="match status" value="1"/>
</dbReference>
<dbReference type="InterPro" id="IPR005025">
    <property type="entry name" value="FMN_Rdtase-like_dom"/>
</dbReference>
<dbReference type="SUPFAM" id="SSF52218">
    <property type="entry name" value="Flavoproteins"/>
    <property type="match status" value="1"/>
</dbReference>
<accession>A0A916X161</accession>
<protein>
    <submittedName>
        <fullName evidence="2">FMN reductase</fullName>
    </submittedName>
</protein>
<dbReference type="PANTHER" id="PTHR30543">
    <property type="entry name" value="CHROMATE REDUCTASE"/>
    <property type="match status" value="1"/>
</dbReference>
<sequence>MTTKLAVLVGSPRSASIHRRLADVAAGLAPEGTEVEIVDYLDTLPFYNEDQDIEPAPEAVQRLRTQLGEADAALLLSPANNGTLSAVLKNAIDWASRPYGQSSLSGKPVAVSSAAHNTSTVVEHTHLAVTIAGGLPLADASATFALAELDGVDLSTHQPVGTALQATVDALVHAAAAATAAA</sequence>
<feature type="domain" description="NADPH-dependent FMN reductase-like" evidence="1">
    <location>
        <begin position="3"/>
        <end position="141"/>
    </location>
</feature>
<dbReference type="RefSeq" id="WP_188838971.1">
    <property type="nucleotide sequence ID" value="NZ_BMHI01000007.1"/>
</dbReference>
<evidence type="ECO:0000313" key="3">
    <source>
        <dbReference type="Proteomes" id="UP000636793"/>
    </source>
</evidence>
<keyword evidence="3" id="KW-1185">Reference proteome</keyword>
<evidence type="ECO:0000259" key="1">
    <source>
        <dbReference type="Pfam" id="PF03358"/>
    </source>
</evidence>
<reference evidence="2" key="2">
    <citation type="submission" date="2020-09" db="EMBL/GenBank/DDBJ databases">
        <authorList>
            <person name="Sun Q."/>
            <person name="Zhou Y."/>
        </authorList>
    </citation>
    <scope>NUCLEOTIDE SEQUENCE</scope>
    <source>
        <strain evidence="2">CGMCC 1.15085</strain>
    </source>
</reference>
<dbReference type="GO" id="GO:0005829">
    <property type="term" value="C:cytosol"/>
    <property type="evidence" value="ECO:0007669"/>
    <property type="project" value="TreeGrafter"/>
</dbReference>
<dbReference type="InterPro" id="IPR050712">
    <property type="entry name" value="NAD(P)H-dep_reductase"/>
</dbReference>
<dbReference type="Pfam" id="PF03358">
    <property type="entry name" value="FMN_red"/>
    <property type="match status" value="1"/>
</dbReference>
<organism evidence="2 3">
    <name type="scientific">Flexivirga endophytica</name>
    <dbReference type="NCBI Taxonomy" id="1849103"/>
    <lineage>
        <taxon>Bacteria</taxon>
        <taxon>Bacillati</taxon>
        <taxon>Actinomycetota</taxon>
        <taxon>Actinomycetes</taxon>
        <taxon>Micrococcales</taxon>
        <taxon>Dermacoccaceae</taxon>
        <taxon>Flexivirga</taxon>
    </lineage>
</organism>
<name>A0A916X161_9MICO</name>
<dbReference type="GO" id="GO:0010181">
    <property type="term" value="F:FMN binding"/>
    <property type="evidence" value="ECO:0007669"/>
    <property type="project" value="TreeGrafter"/>
</dbReference>
<gene>
    <name evidence="2" type="ORF">GCM10011492_41470</name>
</gene>
<comment type="caution">
    <text evidence="2">The sequence shown here is derived from an EMBL/GenBank/DDBJ whole genome shotgun (WGS) entry which is preliminary data.</text>
</comment>